<protein>
    <recommendedName>
        <fullName evidence="4">Phospholipase A2 domain-containing protein</fullName>
    </recommendedName>
</protein>
<dbReference type="EMBL" id="LZTJ01000001">
    <property type="protein sequence ID" value="OBP83125.1"/>
    <property type="molecule type" value="Genomic_DNA"/>
</dbReference>
<proteinExistence type="predicted"/>
<dbReference type="GO" id="GO:0004623">
    <property type="term" value="F:phospholipase A2 activity"/>
    <property type="evidence" value="ECO:0007669"/>
    <property type="project" value="InterPro"/>
</dbReference>
<dbReference type="GO" id="GO:0050482">
    <property type="term" value="P:arachidonate secretion"/>
    <property type="evidence" value="ECO:0007669"/>
    <property type="project" value="InterPro"/>
</dbReference>
<comment type="caution">
    <text evidence="2">The sequence shown here is derived from an EMBL/GenBank/DDBJ whole genome shotgun (WGS) entry which is preliminary data.</text>
</comment>
<dbReference type="AlphaFoldDB" id="A0A1A5IIY5"/>
<dbReference type="OrthoDB" id="8087013at2"/>
<keyword evidence="1" id="KW-0732">Signal</keyword>
<dbReference type="Proteomes" id="UP000093748">
    <property type="component" value="Unassembled WGS sequence"/>
</dbReference>
<dbReference type="RefSeq" id="WP_032932112.1">
    <property type="nucleotide sequence ID" value="NZ_LZTH01000015.1"/>
</dbReference>
<evidence type="ECO:0000313" key="2">
    <source>
        <dbReference type="EMBL" id="OBP83125.1"/>
    </source>
</evidence>
<name>A0A1A5IIY5_RHILI</name>
<dbReference type="GeneID" id="66681462"/>
<dbReference type="InterPro" id="IPR036444">
    <property type="entry name" value="PLipase_A2_dom_sf"/>
</dbReference>
<evidence type="ECO:0000256" key="1">
    <source>
        <dbReference type="SAM" id="SignalP"/>
    </source>
</evidence>
<dbReference type="PROSITE" id="PS51257">
    <property type="entry name" value="PROKAR_LIPOPROTEIN"/>
    <property type="match status" value="1"/>
</dbReference>
<accession>A0A1A5IIY5</accession>
<feature type="signal peptide" evidence="1">
    <location>
        <begin position="1"/>
        <end position="17"/>
    </location>
</feature>
<gene>
    <name evidence="2" type="ORF">BAE39_06365</name>
</gene>
<dbReference type="Gene3D" id="1.20.90.10">
    <property type="entry name" value="Phospholipase A2 domain"/>
    <property type="match status" value="1"/>
</dbReference>
<reference evidence="3" key="1">
    <citation type="submission" date="2016-06" db="EMBL/GenBank/DDBJ databases">
        <title>NZP2037 Pacbio-Illumina hybrid assembly.</title>
        <authorList>
            <person name="Ramsay J.P."/>
        </authorList>
    </citation>
    <scope>NUCLEOTIDE SEQUENCE [LARGE SCALE GENOMIC DNA]</scope>
    <source>
        <strain evidence="3">R7ANS::ICEMlSym2042</strain>
    </source>
</reference>
<organism evidence="2 3">
    <name type="scientific">Rhizobium loti</name>
    <name type="common">Mesorhizobium loti</name>
    <dbReference type="NCBI Taxonomy" id="381"/>
    <lineage>
        <taxon>Bacteria</taxon>
        <taxon>Pseudomonadati</taxon>
        <taxon>Pseudomonadota</taxon>
        <taxon>Alphaproteobacteria</taxon>
        <taxon>Hyphomicrobiales</taxon>
        <taxon>Phyllobacteriaceae</taxon>
        <taxon>Mesorhizobium</taxon>
    </lineage>
</organism>
<dbReference type="SUPFAM" id="SSF48619">
    <property type="entry name" value="Phospholipase A2, PLA2"/>
    <property type="match status" value="1"/>
</dbReference>
<evidence type="ECO:0008006" key="4">
    <source>
        <dbReference type="Google" id="ProtNLM"/>
    </source>
</evidence>
<feature type="chain" id="PRO_5009827110" description="Phospholipase A2 domain-containing protein" evidence="1">
    <location>
        <begin position="18"/>
        <end position="147"/>
    </location>
</feature>
<sequence length="147" mass="15953">MRAVLAILPLVFVSACANPWTKVPEAELPKPIRYVMARPSPFVFGNYCGPGTRTGDLSARPVDRLDAVCQTHDACYIARHNHCDCDGALVASARAIRDDRTAPRKMRDEAELLIATFAIPVCKVFPQGFMPPRDPAQLSAMKAGATG</sequence>
<evidence type="ECO:0000313" key="3">
    <source>
        <dbReference type="Proteomes" id="UP000093748"/>
    </source>
</evidence>
<dbReference type="GO" id="GO:0006644">
    <property type="term" value="P:phospholipid metabolic process"/>
    <property type="evidence" value="ECO:0007669"/>
    <property type="project" value="InterPro"/>
</dbReference>